<dbReference type="InterPro" id="IPR007263">
    <property type="entry name" value="DCC1-like"/>
</dbReference>
<accession>A0A239L3V0</accession>
<dbReference type="EMBL" id="FZPD01000005">
    <property type="protein sequence ID" value="SNT24598.1"/>
    <property type="molecule type" value="Genomic_DNA"/>
</dbReference>
<organism evidence="1 2">
    <name type="scientific">Ekhidna lutea</name>
    <dbReference type="NCBI Taxonomy" id="447679"/>
    <lineage>
        <taxon>Bacteria</taxon>
        <taxon>Pseudomonadati</taxon>
        <taxon>Bacteroidota</taxon>
        <taxon>Cytophagia</taxon>
        <taxon>Cytophagales</taxon>
        <taxon>Reichenbachiellaceae</taxon>
        <taxon>Ekhidna</taxon>
    </lineage>
</organism>
<dbReference type="OrthoDB" id="9785438at2"/>
<keyword evidence="2" id="KW-1185">Reference proteome</keyword>
<dbReference type="Proteomes" id="UP000198393">
    <property type="component" value="Unassembled WGS sequence"/>
</dbReference>
<name>A0A239L3V0_EKHLU</name>
<dbReference type="InterPro" id="IPR052927">
    <property type="entry name" value="DCC_oxidoreductase"/>
</dbReference>
<dbReference type="AlphaFoldDB" id="A0A239L3V0"/>
<evidence type="ECO:0000313" key="1">
    <source>
        <dbReference type="EMBL" id="SNT24598.1"/>
    </source>
</evidence>
<dbReference type="PANTHER" id="PTHR33639">
    <property type="entry name" value="THIOL-DISULFIDE OXIDOREDUCTASE DCC"/>
    <property type="match status" value="1"/>
</dbReference>
<dbReference type="RefSeq" id="WP_089357620.1">
    <property type="nucleotide sequence ID" value="NZ_FZPD01000005.1"/>
</dbReference>
<proteinExistence type="predicted"/>
<dbReference type="GO" id="GO:0015035">
    <property type="term" value="F:protein-disulfide reductase activity"/>
    <property type="evidence" value="ECO:0007669"/>
    <property type="project" value="InterPro"/>
</dbReference>
<protein>
    <submittedName>
        <fullName evidence="1">Predicted thiol-disulfide oxidoreductase YuxK, DCC family</fullName>
    </submittedName>
</protein>
<reference evidence="1 2" key="1">
    <citation type="submission" date="2017-06" db="EMBL/GenBank/DDBJ databases">
        <authorList>
            <person name="Kim H.J."/>
            <person name="Triplett B.A."/>
        </authorList>
    </citation>
    <scope>NUCLEOTIDE SEQUENCE [LARGE SCALE GENOMIC DNA]</scope>
    <source>
        <strain evidence="1 2">DSM 19307</strain>
    </source>
</reference>
<evidence type="ECO:0000313" key="2">
    <source>
        <dbReference type="Proteomes" id="UP000198393"/>
    </source>
</evidence>
<dbReference type="Pfam" id="PF04134">
    <property type="entry name" value="DCC1-like"/>
    <property type="match status" value="1"/>
</dbReference>
<sequence>MGADYSVEKPIIFFDGVCNLCNSSVLFVIKRDPKEKFLFASLQSKYAQENLPSTFTGEDSIQSIVLKQRSGIKTKSSAALTIAKNISGGWPIMYAFIIIPKFLRDWVYDIIAKNRYKWFGKKDQCMIPSPELKSRFLD</sequence>
<gene>
    <name evidence="1" type="ORF">SAMN05421640_2924</name>
</gene>
<dbReference type="PANTHER" id="PTHR33639:SF2">
    <property type="entry name" value="DUF393 DOMAIN-CONTAINING PROTEIN"/>
    <property type="match status" value="1"/>
</dbReference>